<protein>
    <submittedName>
        <fullName evidence="1">Uncharacterized protein</fullName>
    </submittedName>
</protein>
<name>A0A835VG42_VANPL</name>
<sequence>MCAHAKSNLVLKVVKEVIRGGGTMQHVQCVEQSLYFIGVNARKWVLQVDILLGDKELVVRCWKSALCQATAGGARTAYMAA</sequence>
<comment type="caution">
    <text evidence="1">The sequence shown here is derived from an EMBL/GenBank/DDBJ whole genome shotgun (WGS) entry which is preliminary data.</text>
</comment>
<dbReference type="EMBL" id="JADCNM010000002">
    <property type="protein sequence ID" value="KAG0495206.1"/>
    <property type="molecule type" value="Genomic_DNA"/>
</dbReference>
<accession>A0A835VG42</accession>
<dbReference type="Proteomes" id="UP000639772">
    <property type="component" value="Unassembled WGS sequence"/>
</dbReference>
<proteinExistence type="predicted"/>
<reference evidence="1 2" key="1">
    <citation type="journal article" date="2020" name="Nat. Food">
        <title>A phased Vanilla planifolia genome enables genetic improvement of flavour and production.</title>
        <authorList>
            <person name="Hasing T."/>
            <person name="Tang H."/>
            <person name="Brym M."/>
            <person name="Khazi F."/>
            <person name="Huang T."/>
            <person name="Chambers A.H."/>
        </authorList>
    </citation>
    <scope>NUCLEOTIDE SEQUENCE [LARGE SCALE GENOMIC DNA]</scope>
    <source>
        <tissue evidence="1">Leaf</tissue>
    </source>
</reference>
<evidence type="ECO:0000313" key="1">
    <source>
        <dbReference type="EMBL" id="KAG0495206.1"/>
    </source>
</evidence>
<evidence type="ECO:0000313" key="2">
    <source>
        <dbReference type="Proteomes" id="UP000639772"/>
    </source>
</evidence>
<gene>
    <name evidence="1" type="ORF">HPP92_006200</name>
</gene>
<organism evidence="1 2">
    <name type="scientific">Vanilla planifolia</name>
    <name type="common">Vanilla</name>
    <dbReference type="NCBI Taxonomy" id="51239"/>
    <lineage>
        <taxon>Eukaryota</taxon>
        <taxon>Viridiplantae</taxon>
        <taxon>Streptophyta</taxon>
        <taxon>Embryophyta</taxon>
        <taxon>Tracheophyta</taxon>
        <taxon>Spermatophyta</taxon>
        <taxon>Magnoliopsida</taxon>
        <taxon>Liliopsida</taxon>
        <taxon>Asparagales</taxon>
        <taxon>Orchidaceae</taxon>
        <taxon>Vanilloideae</taxon>
        <taxon>Vanilleae</taxon>
        <taxon>Vanilla</taxon>
    </lineage>
</organism>
<dbReference type="AlphaFoldDB" id="A0A835VG42"/>